<dbReference type="GO" id="GO:0008270">
    <property type="term" value="F:zinc ion binding"/>
    <property type="evidence" value="ECO:0007669"/>
    <property type="project" value="InterPro"/>
</dbReference>
<comment type="cofactor">
    <cofactor evidence="1">
        <name>Zn(2+)</name>
        <dbReference type="ChEBI" id="CHEBI:29105"/>
    </cofactor>
</comment>
<evidence type="ECO:0000256" key="3">
    <source>
        <dbReference type="PROSITE-ProRule" id="PRU01379"/>
    </source>
</evidence>
<feature type="compositionally biased region" description="Low complexity" evidence="4">
    <location>
        <begin position="73"/>
        <end position="90"/>
    </location>
</feature>
<feature type="region of interest" description="Disordered" evidence="4">
    <location>
        <begin position="351"/>
        <end position="409"/>
    </location>
</feature>
<feature type="region of interest" description="Disordered" evidence="4">
    <location>
        <begin position="1"/>
        <end position="90"/>
    </location>
</feature>
<protein>
    <recommendedName>
        <fullName evidence="5">Peptidase M14 domain-containing protein</fullName>
    </recommendedName>
</protein>
<evidence type="ECO:0000313" key="7">
    <source>
        <dbReference type="Proteomes" id="UP000673552"/>
    </source>
</evidence>
<proteinExistence type="inferred from homology"/>
<feature type="region of interest" description="Disordered" evidence="4">
    <location>
        <begin position="239"/>
        <end position="286"/>
    </location>
</feature>
<dbReference type="OrthoDB" id="10253041at2759"/>
<evidence type="ECO:0000259" key="5">
    <source>
        <dbReference type="PROSITE" id="PS52035"/>
    </source>
</evidence>
<dbReference type="SUPFAM" id="SSF53187">
    <property type="entry name" value="Zn-dependent exopeptidases"/>
    <property type="match status" value="1"/>
</dbReference>
<dbReference type="Gene3D" id="3.40.630.10">
    <property type="entry name" value="Zn peptidases"/>
    <property type="match status" value="1"/>
</dbReference>
<dbReference type="Pfam" id="PF00246">
    <property type="entry name" value="Peptidase_M14"/>
    <property type="match status" value="1"/>
</dbReference>
<dbReference type="KEGG" id="lmat:92510597"/>
<feature type="active site" description="Proton donor/acceptor" evidence="3">
    <location>
        <position position="1331"/>
    </location>
</feature>
<accession>A0A836GI11</accession>
<dbReference type="RefSeq" id="XP_067174190.1">
    <property type="nucleotide sequence ID" value="XM_067318085.1"/>
</dbReference>
<feature type="compositionally biased region" description="Low complexity" evidence="4">
    <location>
        <begin position="1379"/>
        <end position="1408"/>
    </location>
</feature>
<feature type="compositionally biased region" description="Polar residues" evidence="4">
    <location>
        <begin position="149"/>
        <end position="159"/>
    </location>
</feature>
<dbReference type="Pfam" id="PF18027">
    <property type="entry name" value="Pepdidase_M14_N"/>
    <property type="match status" value="1"/>
</dbReference>
<reference evidence="6 7" key="1">
    <citation type="submission" date="2021-03" db="EMBL/GenBank/DDBJ databases">
        <title>Leishmania (Mundinia) martiniquensis Genome sequencing and assembly.</title>
        <authorList>
            <person name="Almutairi H."/>
            <person name="Gatherer D."/>
        </authorList>
    </citation>
    <scope>NUCLEOTIDE SEQUENCE [LARGE SCALE GENOMIC DNA]</scope>
    <source>
        <strain evidence="6">LSCM1</strain>
    </source>
</reference>
<dbReference type="PROSITE" id="PS52035">
    <property type="entry name" value="PEPTIDASE_M14"/>
    <property type="match status" value="1"/>
</dbReference>
<evidence type="ECO:0000256" key="4">
    <source>
        <dbReference type="SAM" id="MobiDB-lite"/>
    </source>
</evidence>
<dbReference type="Gene3D" id="2.60.40.3120">
    <property type="match status" value="1"/>
</dbReference>
<dbReference type="InterPro" id="IPR000834">
    <property type="entry name" value="Peptidase_M14"/>
</dbReference>
<feature type="compositionally biased region" description="Polar residues" evidence="4">
    <location>
        <begin position="1109"/>
        <end position="1126"/>
    </location>
</feature>
<feature type="compositionally biased region" description="Basic and acidic residues" evidence="4">
    <location>
        <begin position="1"/>
        <end position="13"/>
    </location>
</feature>
<dbReference type="Proteomes" id="UP000673552">
    <property type="component" value="Chromosome 36"/>
</dbReference>
<keyword evidence="7" id="KW-1185">Reference proteome</keyword>
<feature type="region of interest" description="Disordered" evidence="4">
    <location>
        <begin position="1365"/>
        <end position="1475"/>
    </location>
</feature>
<feature type="domain" description="Peptidase M14" evidence="5">
    <location>
        <begin position="1019"/>
        <end position="1360"/>
    </location>
</feature>
<feature type="compositionally biased region" description="Low complexity" evidence="4">
    <location>
        <begin position="24"/>
        <end position="41"/>
    </location>
</feature>
<dbReference type="PANTHER" id="PTHR12756:SF12">
    <property type="entry name" value="CYTOSOLIC CARBOXYPEPTIDASE-LIKE PROTEIN 5"/>
    <property type="match status" value="1"/>
</dbReference>
<dbReference type="GO" id="GO:0006508">
    <property type="term" value="P:proteolysis"/>
    <property type="evidence" value="ECO:0007669"/>
    <property type="project" value="InterPro"/>
</dbReference>
<dbReference type="GO" id="GO:0004181">
    <property type="term" value="F:metallocarboxypeptidase activity"/>
    <property type="evidence" value="ECO:0007669"/>
    <property type="project" value="InterPro"/>
</dbReference>
<name>A0A836GI11_9TRYP</name>
<comment type="similarity">
    <text evidence="2 3">Belongs to the peptidase M14 family.</text>
</comment>
<comment type="caution">
    <text evidence="6">The sequence shown here is derived from an EMBL/GenBank/DDBJ whole genome shotgun (WGS) entry which is preliminary data.</text>
</comment>
<dbReference type="EMBL" id="JAFEUZ010000036">
    <property type="protein sequence ID" value="KAG5464253.1"/>
    <property type="molecule type" value="Genomic_DNA"/>
</dbReference>
<organism evidence="6 7">
    <name type="scientific">Leishmania martiniquensis</name>
    <dbReference type="NCBI Taxonomy" id="1580590"/>
    <lineage>
        <taxon>Eukaryota</taxon>
        <taxon>Discoba</taxon>
        <taxon>Euglenozoa</taxon>
        <taxon>Kinetoplastea</taxon>
        <taxon>Metakinetoplastina</taxon>
        <taxon>Trypanosomatida</taxon>
        <taxon>Trypanosomatidae</taxon>
        <taxon>Leishmaniinae</taxon>
        <taxon>Leishmania</taxon>
    </lineage>
</organism>
<dbReference type="GeneID" id="92510597"/>
<feature type="region of interest" description="Disordered" evidence="4">
    <location>
        <begin position="423"/>
        <end position="450"/>
    </location>
</feature>
<evidence type="ECO:0000256" key="2">
    <source>
        <dbReference type="ARBA" id="ARBA00005988"/>
    </source>
</evidence>
<feature type="region of interest" description="Disordered" evidence="4">
    <location>
        <begin position="118"/>
        <end position="169"/>
    </location>
</feature>
<dbReference type="InterPro" id="IPR050821">
    <property type="entry name" value="Cytosolic_carboxypeptidase"/>
</dbReference>
<feature type="compositionally biased region" description="Polar residues" evidence="4">
    <location>
        <begin position="266"/>
        <end position="275"/>
    </location>
</feature>
<sequence>MSRPDGVNREEARPPSQASASPRVSVPSFSAFLSSSRVSSSEGVDERETPRHGQRATVRLASPQQCQAESVKSRSAVHSSRSRRGSYASSFTVAAADARSCAGRISPLLSVSGPALSAGARLAPAPTRSPIGRTPVKSRRAETLEGQDISPSTASQPLQQALRPRVNVFRTPPRSGVLYRRDVAPRAGSPAPLASCATAAPERVSAASTSPPPPASPAATCVQEACPCDASVPLSSRDLQVSLSTPPSPHTHSGGEVRGCDLNLVADSSTDSHGSARSLRPNTPIPMPLSRYRSRMAALLPAQQLLENGFYLASDESANSSFSETPRSVRRISPCSSSSAFTTAQRLDLNSSTAAGEGQTAAAETGASPRGIPNLCDGRDQNIHRQRSGSVGSSDAELEAEKDVGTFDEGDEEQAVLTYMDAGAEGSHSGRPSSLNLAPPPPLLTRRESSSVAGVGDRLISDPEAFHVSVEVGDTELDIGEYPPSCVSASSPPHLHRRGASSQRNAACSVRCLAAADRHAVVPTHRPASSGKANVAPSGAVPASPGKPATVTAAPVTPSRQHSAANASASFRHSLPTTGAGHAPRVATCAPQAVSHLARLHSPPLSEEELRERDCRQLSLYEAFFTNQNRNAWLVDDHVLAKVLEYVRIMGYEHPALKRDRTKGQPSLWSSSSAIASPIVSGKPKKRTTAPLPFAAGARSANSKAPLSAHVSSSSAAADAVAEALAQSDVAETPIALPAAAAPSAPVATQCFLKTGKPRCAGQYVKTSTATAAAHLFLTFSEAMRWIAEQEYVIGTVLLCCARFVGDAAADGATISGDGGADTAAWQPRRVLLQRRKPCIPLRIHPIQFVASLVCSRFPQWGGMPTFIRAWETQIHLVLGSASPSHQRLFKSSDDSLLLSSDCEGGNLHRVERAAEPYSFLIWLEPDQGSDKRIWFRFSVTGAKEGRTLRFRLMNASPHAKLYRQNGMVPVWRDGLSQPNWGPVDACSFRATNRDLDGEVSFSVTARNSTETIQIAFCAPYTYADLLCHVCHWHALVKSSGCDMRFEERVLCRSPEGRKLHLLIVTSRVGGVLSPTAIEKAKSTANAMATGRRERACQGGDRSGKAVSSPPSGWTSPGVTSPTTTIPPGKGRGGAAKEAVRGPYANFASGKKVVLVSGRVHPGEVTASHGVHGLISFLLSSDARAVQLRDHFIFFIVPMLNPDGVSRGYSRMDQFGNNLNRCYNNPDAETQPTVLALQRVFEHLQHTYRERFIMYLDFHSHASQSSGFIFGNNLPVSVQHWNLFFPRLVELHARPVFSFGLCRFGRVHMTSKEGTSRVLFGSSLIHSYTVELPHFTDRRLYADDYTAMNDGSSVLFEVTWPPLHQSSGKPGGADEKADGAQAAANGAAEGSDGLTPPRARAATPTAGARGAGKRPSPPSAGRGRTRRANSEGTAARIRGGSLSRQSGGVAARGGGHAKPAGAGDHCRGQTSASQAGGWRTGLFLQPISTPTILCQSAEVGQACLLALHDYCSIGAHPSPELTMCGGMESVLRDSKRQAKSDSSRKCKKPQSAVTYAGMNPIYKQY</sequence>
<feature type="region of interest" description="Disordered" evidence="4">
    <location>
        <begin position="318"/>
        <end position="337"/>
    </location>
</feature>
<feature type="compositionally biased region" description="Low complexity" evidence="4">
    <location>
        <begin position="351"/>
        <end position="368"/>
    </location>
</feature>
<evidence type="ECO:0000313" key="6">
    <source>
        <dbReference type="EMBL" id="KAG5464253.1"/>
    </source>
</evidence>
<dbReference type="InterPro" id="IPR040626">
    <property type="entry name" value="Pepdidase_M14_N"/>
</dbReference>
<feature type="region of interest" description="Disordered" evidence="4">
    <location>
        <begin position="524"/>
        <end position="566"/>
    </location>
</feature>
<feature type="region of interest" description="Disordered" evidence="4">
    <location>
        <begin position="1083"/>
        <end position="1137"/>
    </location>
</feature>
<evidence type="ECO:0000256" key="1">
    <source>
        <dbReference type="ARBA" id="ARBA00001947"/>
    </source>
</evidence>
<dbReference type="PANTHER" id="PTHR12756">
    <property type="entry name" value="CYTOSOLIC CARBOXYPEPTIDASE"/>
    <property type="match status" value="1"/>
</dbReference>
<gene>
    <name evidence="6" type="ORF">LSCM1_00434</name>
</gene>